<dbReference type="SMART" id="SM00213">
    <property type="entry name" value="UBQ"/>
    <property type="match status" value="1"/>
</dbReference>
<comment type="subcellular location">
    <subcellularLocation>
        <location evidence="2">Cytoplasm</location>
    </subcellularLocation>
</comment>
<protein>
    <recommendedName>
        <fullName evidence="5">DNA damage-inducible protein 1</fullName>
    </recommendedName>
</protein>
<evidence type="ECO:0000256" key="7">
    <source>
        <dbReference type="ARBA" id="ARBA00022670"/>
    </source>
</evidence>
<evidence type="ECO:0000256" key="4">
    <source>
        <dbReference type="ARBA" id="ARBA00011128"/>
    </source>
</evidence>
<dbReference type="EMBL" id="JAVRRD010000044">
    <property type="protein sequence ID" value="KAK5044736.1"/>
    <property type="molecule type" value="Genomic_DNA"/>
</dbReference>
<dbReference type="Proteomes" id="UP001358417">
    <property type="component" value="Unassembled WGS sequence"/>
</dbReference>
<dbReference type="CDD" id="cd01796">
    <property type="entry name" value="Ubl_Ddi1_like"/>
    <property type="match status" value="1"/>
</dbReference>
<dbReference type="PROSITE" id="PS50030">
    <property type="entry name" value="UBA"/>
    <property type="match status" value="1"/>
</dbReference>
<evidence type="ECO:0000256" key="10">
    <source>
        <dbReference type="SAM" id="MobiDB-lite"/>
    </source>
</evidence>
<feature type="region of interest" description="Disordered" evidence="10">
    <location>
        <begin position="108"/>
        <end position="134"/>
    </location>
</feature>
<dbReference type="InterPro" id="IPR001995">
    <property type="entry name" value="Peptidase_A2_cat"/>
</dbReference>
<dbReference type="InterPro" id="IPR029071">
    <property type="entry name" value="Ubiquitin-like_domsf"/>
</dbReference>
<keyword evidence="7" id="KW-0645">Protease</keyword>
<keyword evidence="15" id="KW-1185">Reference proteome</keyword>
<dbReference type="Pfam" id="PF00627">
    <property type="entry name" value="UBA"/>
    <property type="match status" value="1"/>
</dbReference>
<comment type="similarity">
    <text evidence="3">Belongs to the DDI1 family.</text>
</comment>
<dbReference type="Gene3D" id="1.10.8.10">
    <property type="entry name" value="DNA helicase RuvA subunit, C-terminal domain"/>
    <property type="match status" value="1"/>
</dbReference>
<evidence type="ECO:0000256" key="5">
    <source>
        <dbReference type="ARBA" id="ARBA00021491"/>
    </source>
</evidence>
<feature type="domain" description="Peptidase A2" evidence="13">
    <location>
        <begin position="247"/>
        <end position="326"/>
    </location>
</feature>
<dbReference type="PROSITE" id="PS50053">
    <property type="entry name" value="UBIQUITIN_2"/>
    <property type="match status" value="1"/>
</dbReference>
<proteinExistence type="inferred from homology"/>
<dbReference type="Gene3D" id="2.40.70.10">
    <property type="entry name" value="Acid Proteases"/>
    <property type="match status" value="1"/>
</dbReference>
<evidence type="ECO:0000256" key="6">
    <source>
        <dbReference type="ARBA" id="ARBA00022490"/>
    </source>
</evidence>
<feature type="domain" description="UBA" evidence="11">
    <location>
        <begin position="427"/>
        <end position="465"/>
    </location>
</feature>
<organism evidence="14 15">
    <name type="scientific">Exophiala bonariae</name>
    <dbReference type="NCBI Taxonomy" id="1690606"/>
    <lineage>
        <taxon>Eukaryota</taxon>
        <taxon>Fungi</taxon>
        <taxon>Dikarya</taxon>
        <taxon>Ascomycota</taxon>
        <taxon>Pezizomycotina</taxon>
        <taxon>Eurotiomycetes</taxon>
        <taxon>Chaetothyriomycetidae</taxon>
        <taxon>Chaetothyriales</taxon>
        <taxon>Herpotrichiellaceae</taxon>
        <taxon>Exophiala</taxon>
    </lineage>
</organism>
<evidence type="ECO:0000256" key="2">
    <source>
        <dbReference type="ARBA" id="ARBA00004496"/>
    </source>
</evidence>
<dbReference type="GO" id="GO:0004190">
    <property type="term" value="F:aspartic-type endopeptidase activity"/>
    <property type="evidence" value="ECO:0007669"/>
    <property type="project" value="UniProtKB-KW"/>
</dbReference>
<dbReference type="SMART" id="SM00165">
    <property type="entry name" value="UBA"/>
    <property type="match status" value="1"/>
</dbReference>
<dbReference type="AlphaFoldDB" id="A0AAV9MTC9"/>
<sequence>MTIFFLLQSSAFSPPGALLPYNKQPPDKMRISISIVASDVNIESDFLPLDVSPDMTLNDIKAIVEAEINAPPEAQHFLKDGTPVNDTTQSLTDLNIQEGDVVAMAIQTSRSRRRPAQDSTGAQPAQRTRTGNDTEQLRLRLLGDPALMAECRRQDAELANAASDREAFHNAWNTRQRQHEQSQREKQEQIALLEADPFNVEAQQKIEEMIRQERVSENIQKAMEENPESFGRVTMLYIDVTVNNVPIKAFVDSGAQTTIMSPDAAERCGILRLIDKRYGGIARGVGTATILGRVHSADIQIGQYNLASSFTVMEGKDVDLLLGLDMLKRHQMCIDLQKNVLRVQTDEIRFLPENEIPKMMEEILESEPKVAGPGGSTIGATTGTLEPPAEASSKTGATEPGRSQASSSQATAPQADSSTSNFGQSQPITASSVAKITELGFTREEAIAALRQVDGNVELAIGLLL</sequence>
<feature type="compositionally biased region" description="Polar residues" evidence="10">
    <location>
        <begin position="117"/>
        <end position="129"/>
    </location>
</feature>
<feature type="domain" description="Ubiquitin-like" evidence="12">
    <location>
        <begin position="29"/>
        <end position="111"/>
    </location>
</feature>
<dbReference type="CDD" id="cd05479">
    <property type="entry name" value="RP_DDI"/>
    <property type="match status" value="1"/>
</dbReference>
<keyword evidence="6" id="KW-0963">Cytoplasm</keyword>
<dbReference type="GO" id="GO:0006508">
    <property type="term" value="P:proteolysis"/>
    <property type="evidence" value="ECO:0007669"/>
    <property type="project" value="UniProtKB-KW"/>
</dbReference>
<name>A0AAV9MTC9_9EURO</name>
<dbReference type="InterPro" id="IPR000626">
    <property type="entry name" value="Ubiquitin-like_dom"/>
</dbReference>
<evidence type="ECO:0000259" key="12">
    <source>
        <dbReference type="PROSITE" id="PS50053"/>
    </source>
</evidence>
<keyword evidence="8" id="KW-0064">Aspartyl protease</keyword>
<dbReference type="Pfam" id="PF00240">
    <property type="entry name" value="ubiquitin"/>
    <property type="match status" value="1"/>
</dbReference>
<comment type="subunit">
    <text evidence="4">Binds ubiquitin and polyubiquitinated proteins.</text>
</comment>
<feature type="region of interest" description="Disordered" evidence="10">
    <location>
        <begin position="368"/>
        <end position="428"/>
    </location>
</feature>
<keyword evidence="9" id="KW-0378">Hydrolase</keyword>
<evidence type="ECO:0000256" key="1">
    <source>
        <dbReference type="ARBA" id="ARBA00003231"/>
    </source>
</evidence>
<evidence type="ECO:0000259" key="11">
    <source>
        <dbReference type="PROSITE" id="PS50030"/>
    </source>
</evidence>
<dbReference type="Gene3D" id="3.10.20.90">
    <property type="entry name" value="Phosphatidylinositol 3-kinase Catalytic Subunit, Chain A, domain 1"/>
    <property type="match status" value="1"/>
</dbReference>
<evidence type="ECO:0000256" key="8">
    <source>
        <dbReference type="ARBA" id="ARBA00022750"/>
    </source>
</evidence>
<dbReference type="PANTHER" id="PTHR12917">
    <property type="entry name" value="ASPARTYL PROTEASE DDI-RELATED"/>
    <property type="match status" value="1"/>
</dbReference>
<dbReference type="InterPro" id="IPR015940">
    <property type="entry name" value="UBA"/>
</dbReference>
<evidence type="ECO:0000313" key="15">
    <source>
        <dbReference type="Proteomes" id="UP001358417"/>
    </source>
</evidence>
<dbReference type="InterPro" id="IPR021109">
    <property type="entry name" value="Peptidase_aspartic_dom_sf"/>
</dbReference>
<evidence type="ECO:0000259" key="13">
    <source>
        <dbReference type="PROSITE" id="PS50175"/>
    </source>
</evidence>
<comment type="function">
    <text evidence="1">Probable aspartic protease. May be involved in the regulation of exocytosis. Acts as a linker between the 19S proteasome and polyubiquitinated proteins via UBA domain interactions with ubiquitin for their subsequent degradation. Required for S-phase checkpoint control.</text>
</comment>
<dbReference type="SUPFAM" id="SSF50630">
    <property type="entry name" value="Acid proteases"/>
    <property type="match status" value="1"/>
</dbReference>
<dbReference type="PROSITE" id="PS50175">
    <property type="entry name" value="ASP_PROT_RETROV"/>
    <property type="match status" value="1"/>
</dbReference>
<dbReference type="RefSeq" id="XP_064700389.1">
    <property type="nucleotide sequence ID" value="XM_064854046.1"/>
</dbReference>
<evidence type="ECO:0000256" key="3">
    <source>
        <dbReference type="ARBA" id="ARBA00009136"/>
    </source>
</evidence>
<comment type="caution">
    <text evidence="14">The sequence shown here is derived from an EMBL/GenBank/DDBJ whole genome shotgun (WGS) entry which is preliminary data.</text>
</comment>
<dbReference type="Pfam" id="PF09668">
    <property type="entry name" value="Asp_protease"/>
    <property type="match status" value="1"/>
</dbReference>
<dbReference type="SUPFAM" id="SSF54236">
    <property type="entry name" value="Ubiquitin-like"/>
    <property type="match status" value="1"/>
</dbReference>
<accession>A0AAV9MTC9</accession>
<dbReference type="GeneID" id="89978667"/>
<evidence type="ECO:0000313" key="14">
    <source>
        <dbReference type="EMBL" id="KAK5044736.1"/>
    </source>
</evidence>
<gene>
    <name evidence="14" type="ORF">LTR84_010510</name>
</gene>
<dbReference type="InterPro" id="IPR019103">
    <property type="entry name" value="Peptidase_aspartic_DDI1-type"/>
</dbReference>
<dbReference type="PANTHER" id="PTHR12917:SF1">
    <property type="entry name" value="AT13091P"/>
    <property type="match status" value="1"/>
</dbReference>
<feature type="compositionally biased region" description="Low complexity" evidence="10">
    <location>
        <begin position="403"/>
        <end position="420"/>
    </location>
</feature>
<reference evidence="14 15" key="1">
    <citation type="submission" date="2023-08" db="EMBL/GenBank/DDBJ databases">
        <title>Black Yeasts Isolated from many extreme environments.</title>
        <authorList>
            <person name="Coleine C."/>
            <person name="Stajich J.E."/>
            <person name="Selbmann L."/>
        </authorList>
    </citation>
    <scope>NUCLEOTIDE SEQUENCE [LARGE SCALE GENOMIC DNA]</scope>
    <source>
        <strain evidence="14 15">CCFEE 5792</strain>
    </source>
</reference>
<evidence type="ECO:0000256" key="9">
    <source>
        <dbReference type="ARBA" id="ARBA00022801"/>
    </source>
</evidence>
<dbReference type="InterPro" id="IPR009060">
    <property type="entry name" value="UBA-like_sf"/>
</dbReference>
<dbReference type="GO" id="GO:0005737">
    <property type="term" value="C:cytoplasm"/>
    <property type="evidence" value="ECO:0007669"/>
    <property type="project" value="UniProtKB-SubCell"/>
</dbReference>
<dbReference type="SUPFAM" id="SSF46934">
    <property type="entry name" value="UBA-like"/>
    <property type="match status" value="1"/>
</dbReference>
<dbReference type="InterPro" id="IPR033882">
    <property type="entry name" value="DDI1_N"/>
</dbReference>